<dbReference type="GO" id="GO:0005506">
    <property type="term" value="F:iron ion binding"/>
    <property type="evidence" value="ECO:0007669"/>
    <property type="project" value="InterPro"/>
</dbReference>
<evidence type="ECO:0000256" key="4">
    <source>
        <dbReference type="ARBA" id="ARBA00022617"/>
    </source>
</evidence>
<dbReference type="GO" id="GO:0004497">
    <property type="term" value="F:monooxygenase activity"/>
    <property type="evidence" value="ECO:0007669"/>
    <property type="project" value="InterPro"/>
</dbReference>
<evidence type="ECO:0000256" key="1">
    <source>
        <dbReference type="ARBA" id="ARBA00001971"/>
    </source>
</evidence>
<organism evidence="9 10">
    <name type="scientific">Metarhizium rileyi (strain RCEF 4871)</name>
    <name type="common">Nomuraea rileyi</name>
    <dbReference type="NCBI Taxonomy" id="1649241"/>
    <lineage>
        <taxon>Eukaryota</taxon>
        <taxon>Fungi</taxon>
        <taxon>Dikarya</taxon>
        <taxon>Ascomycota</taxon>
        <taxon>Pezizomycotina</taxon>
        <taxon>Sordariomycetes</taxon>
        <taxon>Hypocreomycetidae</taxon>
        <taxon>Hypocreales</taxon>
        <taxon>Clavicipitaceae</taxon>
        <taxon>Metarhizium</taxon>
    </lineage>
</organism>
<dbReference type="InterPro" id="IPR001128">
    <property type="entry name" value="Cyt_P450"/>
</dbReference>
<comment type="caution">
    <text evidence="9">The sequence shown here is derived from an EMBL/GenBank/DDBJ whole genome shotgun (WGS) entry which is preliminary data.</text>
</comment>
<comment type="similarity">
    <text evidence="3">Belongs to the cytochrome P450 family.</text>
</comment>
<evidence type="ECO:0000256" key="2">
    <source>
        <dbReference type="ARBA" id="ARBA00005179"/>
    </source>
</evidence>
<sequence length="530" mass="59811">MDRQASFNSSLEAQQLRAPPMSTLQHDINRQGFWIALALATCILIGINLLKRNVPFRVKPGSHFPPVVHLTKEEQFKDPINSYNKALRNYGDIIAVPKKDKLEIIVSEKYVTKVLTDESNFSFEQGVADAMNFDFLMTATDSKIFKIMAEVTSELLSKRMDIVVQQVSCIFLSRAAELAESADSNPVDLFEYCQSTVSDAMVVLLLGKKFLNRANSNAIKLAANDVAELGGIFQNRSYFARTFPPLWRFVTWLKVVIGRILFGLFLFLGRPIWSEMTRLAQDPKTYKEADDVTLLSLLVKKYATPERTLRIGDRGTIYLVLIATMFASVHQVASTMVWVMCELALRPRDQDDIMDEINRLRQPDTETLNHDHLKNAVLTDSFIREVMRTKGDTFSTVRMAINNVQLGNYIIPKGYTVHPNASLAHNDPAHAGEKPEIFYARRWLERGKPAAMTGPGHLAFGLGRWACPGRFFAVAEIKMMVISMLSNMKLELVGNRYNVVDKLMIASAPPEAYFKLTKRACESKRNATQA</sequence>
<name>A0A5C6G797_METRR</name>
<keyword evidence="8" id="KW-0472">Membrane</keyword>
<feature type="transmembrane region" description="Helical" evidence="8">
    <location>
        <begin position="31"/>
        <end position="50"/>
    </location>
</feature>
<feature type="transmembrane region" description="Helical" evidence="8">
    <location>
        <begin position="317"/>
        <end position="339"/>
    </location>
</feature>
<dbReference type="EMBL" id="SBHS01000017">
    <property type="protein sequence ID" value="TWU73590.1"/>
    <property type="molecule type" value="Genomic_DNA"/>
</dbReference>
<dbReference type="PANTHER" id="PTHR46206">
    <property type="entry name" value="CYTOCHROME P450"/>
    <property type="match status" value="1"/>
</dbReference>
<feature type="transmembrane region" description="Helical" evidence="8">
    <location>
        <begin position="246"/>
        <end position="268"/>
    </location>
</feature>
<dbReference type="Pfam" id="PF00067">
    <property type="entry name" value="p450"/>
    <property type="match status" value="1"/>
</dbReference>
<keyword evidence="6" id="KW-0560">Oxidoreductase</keyword>
<evidence type="ECO:0000256" key="8">
    <source>
        <dbReference type="SAM" id="Phobius"/>
    </source>
</evidence>
<keyword evidence="5" id="KW-0479">Metal-binding</keyword>
<accession>A0A5C6G797</accession>
<keyword evidence="8" id="KW-1133">Transmembrane helix</keyword>
<evidence type="ECO:0000256" key="3">
    <source>
        <dbReference type="ARBA" id="ARBA00010617"/>
    </source>
</evidence>
<proteinExistence type="inferred from homology"/>
<evidence type="ECO:0000256" key="6">
    <source>
        <dbReference type="ARBA" id="ARBA00023002"/>
    </source>
</evidence>
<evidence type="ECO:0008006" key="11">
    <source>
        <dbReference type="Google" id="ProtNLM"/>
    </source>
</evidence>
<gene>
    <name evidence="9" type="ORF">ED733_004999</name>
</gene>
<dbReference type="InterPro" id="IPR036396">
    <property type="entry name" value="Cyt_P450_sf"/>
</dbReference>
<keyword evidence="7" id="KW-0408">Iron</keyword>
<comment type="pathway">
    <text evidence="2">Secondary metabolite biosynthesis.</text>
</comment>
<evidence type="ECO:0000313" key="10">
    <source>
        <dbReference type="Proteomes" id="UP000317257"/>
    </source>
</evidence>
<reference evidence="10" key="1">
    <citation type="submission" date="2018-12" db="EMBL/GenBank/DDBJ databases">
        <title>The complete genome of Metarhizium rileyi, a key fungal pathogen of Lepidoptera.</title>
        <authorList>
            <person name="Binneck E."/>
            <person name="Lastra C.C.L."/>
            <person name="Sosa-Gomez D.R."/>
        </authorList>
    </citation>
    <scope>NUCLEOTIDE SEQUENCE [LARGE SCALE GENOMIC DNA]</scope>
    <source>
        <strain evidence="10">Cep018-CH2</strain>
    </source>
</reference>
<dbReference type="GO" id="GO:0020037">
    <property type="term" value="F:heme binding"/>
    <property type="evidence" value="ECO:0007669"/>
    <property type="project" value="InterPro"/>
</dbReference>
<dbReference type="SUPFAM" id="SSF48264">
    <property type="entry name" value="Cytochrome P450"/>
    <property type="match status" value="1"/>
</dbReference>
<keyword evidence="8" id="KW-0812">Transmembrane</keyword>
<dbReference type="PANTHER" id="PTHR46206:SF7">
    <property type="entry name" value="P450, PUTATIVE (EUROFUNG)-RELATED"/>
    <property type="match status" value="1"/>
</dbReference>
<protein>
    <recommendedName>
        <fullName evidence="11">Cytochrome P450</fullName>
    </recommendedName>
</protein>
<dbReference type="Gene3D" id="1.10.630.10">
    <property type="entry name" value="Cytochrome P450"/>
    <property type="match status" value="1"/>
</dbReference>
<dbReference type="Proteomes" id="UP000317257">
    <property type="component" value="Unassembled WGS sequence"/>
</dbReference>
<evidence type="ECO:0000256" key="7">
    <source>
        <dbReference type="ARBA" id="ARBA00023004"/>
    </source>
</evidence>
<evidence type="ECO:0000313" key="9">
    <source>
        <dbReference type="EMBL" id="TWU73590.1"/>
    </source>
</evidence>
<dbReference type="GO" id="GO:0016705">
    <property type="term" value="F:oxidoreductase activity, acting on paired donors, with incorporation or reduction of molecular oxygen"/>
    <property type="evidence" value="ECO:0007669"/>
    <property type="project" value="InterPro"/>
</dbReference>
<comment type="cofactor">
    <cofactor evidence="1">
        <name>heme</name>
        <dbReference type="ChEBI" id="CHEBI:30413"/>
    </cofactor>
</comment>
<keyword evidence="4" id="KW-0349">Heme</keyword>
<evidence type="ECO:0000256" key="5">
    <source>
        <dbReference type="ARBA" id="ARBA00022723"/>
    </source>
</evidence>
<dbReference type="AlphaFoldDB" id="A0A5C6G797"/>